<dbReference type="OrthoDB" id="9811998at2"/>
<name>A0A3D9CZZ6_9FLAO</name>
<dbReference type="AlphaFoldDB" id="A0A3D9CZZ6"/>
<sequence length="249" mass="28668">MVFAVTIVKKNSKRILRNMPKMRNNKKQKQNSKSKIIIPIIILALIFVVIGAGMSYFKKSLFTVMKVPDFELTDQNSKKITNKDMLGKVYLVEFFFSKCPTICPVMNSNMKYIEETINSKDFGIISISIDPTNDTPEVLQNHARMLGTQSPNWHFLTGDRDYILKLADQFDIYVGDKEDQSESLNHSGMIALVDKEGNLRSRFDENNSPILYYSGLNYEDPQGKKTSLRGKYHPDREKLIEDIQKLLKQ</sequence>
<dbReference type="Gene3D" id="3.40.30.10">
    <property type="entry name" value="Glutaredoxin"/>
    <property type="match status" value="1"/>
</dbReference>
<keyword evidence="4" id="KW-1015">Disulfide bond</keyword>
<dbReference type="CDD" id="cd02968">
    <property type="entry name" value="SCO"/>
    <property type="match status" value="1"/>
</dbReference>
<evidence type="ECO:0000259" key="6">
    <source>
        <dbReference type="PROSITE" id="PS51352"/>
    </source>
</evidence>
<evidence type="ECO:0000256" key="3">
    <source>
        <dbReference type="PIRSR" id="PIRSR603782-1"/>
    </source>
</evidence>
<dbReference type="EMBL" id="QNUG01000011">
    <property type="protein sequence ID" value="REC71284.1"/>
    <property type="molecule type" value="Genomic_DNA"/>
</dbReference>
<evidence type="ECO:0000313" key="7">
    <source>
        <dbReference type="EMBL" id="REC71284.1"/>
    </source>
</evidence>
<keyword evidence="2 3" id="KW-0186">Copper</keyword>
<protein>
    <submittedName>
        <fullName evidence="7">SCO family protein</fullName>
    </submittedName>
</protein>
<dbReference type="PANTHER" id="PTHR12151">
    <property type="entry name" value="ELECTRON TRANSPORT PROTIN SCO1/SENC FAMILY MEMBER"/>
    <property type="match status" value="1"/>
</dbReference>
<reference evidence="7 8" key="1">
    <citation type="journal article" date="2006" name="Int. J. Syst. Evol. Microbiol.">
        <title>Chryseobacterium hispanicum sp. nov., isolated from the drinking water distribution system of Sevilla, Spain.</title>
        <authorList>
            <person name="Gallego V."/>
            <person name="Garcia M.T."/>
            <person name="Ventosa A."/>
        </authorList>
    </citation>
    <scope>NUCLEOTIDE SEQUENCE [LARGE SCALE GENOMIC DNA]</scope>
    <source>
        <strain evidence="7 8">KCTC 22104</strain>
    </source>
</reference>
<feature type="disulfide bond" description="Redox-active" evidence="4">
    <location>
        <begin position="99"/>
        <end position="103"/>
    </location>
</feature>
<proteinExistence type="inferred from homology"/>
<feature type="transmembrane region" description="Helical" evidence="5">
    <location>
        <begin position="36"/>
        <end position="57"/>
    </location>
</feature>
<dbReference type="Pfam" id="PF02630">
    <property type="entry name" value="SCO1-SenC"/>
    <property type="match status" value="1"/>
</dbReference>
<keyword evidence="5" id="KW-1133">Transmembrane helix</keyword>
<organism evidence="7 8">
    <name type="scientific">Epilithonimonas hispanica</name>
    <dbReference type="NCBI Taxonomy" id="358687"/>
    <lineage>
        <taxon>Bacteria</taxon>
        <taxon>Pseudomonadati</taxon>
        <taxon>Bacteroidota</taxon>
        <taxon>Flavobacteriia</taxon>
        <taxon>Flavobacteriales</taxon>
        <taxon>Weeksellaceae</taxon>
        <taxon>Chryseobacterium group</taxon>
        <taxon>Epilithonimonas</taxon>
    </lineage>
</organism>
<accession>A0A3D9CZZ6</accession>
<comment type="similarity">
    <text evidence="1">Belongs to the SCO1/2 family.</text>
</comment>
<evidence type="ECO:0000256" key="4">
    <source>
        <dbReference type="PIRSR" id="PIRSR603782-2"/>
    </source>
</evidence>
<dbReference type="InterPro" id="IPR013766">
    <property type="entry name" value="Thioredoxin_domain"/>
</dbReference>
<keyword evidence="8" id="KW-1185">Reference proteome</keyword>
<dbReference type="InterPro" id="IPR003782">
    <property type="entry name" value="SCO1/SenC"/>
</dbReference>
<keyword evidence="5" id="KW-0472">Membrane</keyword>
<feature type="binding site" evidence="3">
    <location>
        <position position="103"/>
    </location>
    <ligand>
        <name>Cu cation</name>
        <dbReference type="ChEBI" id="CHEBI:23378"/>
    </ligand>
</feature>
<feature type="binding site" evidence="3">
    <location>
        <position position="186"/>
    </location>
    <ligand>
        <name>Cu cation</name>
        <dbReference type="ChEBI" id="CHEBI:23378"/>
    </ligand>
</feature>
<dbReference type="InterPro" id="IPR036249">
    <property type="entry name" value="Thioredoxin-like_sf"/>
</dbReference>
<evidence type="ECO:0000256" key="2">
    <source>
        <dbReference type="ARBA" id="ARBA00023008"/>
    </source>
</evidence>
<dbReference type="SUPFAM" id="SSF52833">
    <property type="entry name" value="Thioredoxin-like"/>
    <property type="match status" value="1"/>
</dbReference>
<keyword evidence="3" id="KW-0479">Metal-binding</keyword>
<comment type="caution">
    <text evidence="7">The sequence shown here is derived from an EMBL/GenBank/DDBJ whole genome shotgun (WGS) entry which is preliminary data.</text>
</comment>
<feature type="domain" description="Thioredoxin" evidence="6">
    <location>
        <begin position="61"/>
        <end position="230"/>
    </location>
</feature>
<evidence type="ECO:0000256" key="5">
    <source>
        <dbReference type="SAM" id="Phobius"/>
    </source>
</evidence>
<feature type="binding site" evidence="3">
    <location>
        <position position="99"/>
    </location>
    <ligand>
        <name>Cu cation</name>
        <dbReference type="ChEBI" id="CHEBI:23378"/>
    </ligand>
</feature>
<dbReference type="PANTHER" id="PTHR12151:SF25">
    <property type="entry name" value="LINALOOL DEHYDRATASE_ISOMERASE DOMAIN-CONTAINING PROTEIN"/>
    <property type="match status" value="1"/>
</dbReference>
<dbReference type="PROSITE" id="PS51352">
    <property type="entry name" value="THIOREDOXIN_2"/>
    <property type="match status" value="1"/>
</dbReference>
<keyword evidence="5" id="KW-0812">Transmembrane</keyword>
<gene>
    <name evidence="7" type="ORF">DRF58_07050</name>
</gene>
<evidence type="ECO:0000313" key="8">
    <source>
        <dbReference type="Proteomes" id="UP000256326"/>
    </source>
</evidence>
<dbReference type="Proteomes" id="UP000256326">
    <property type="component" value="Unassembled WGS sequence"/>
</dbReference>
<dbReference type="GO" id="GO:0046872">
    <property type="term" value="F:metal ion binding"/>
    <property type="evidence" value="ECO:0007669"/>
    <property type="project" value="UniProtKB-KW"/>
</dbReference>
<evidence type="ECO:0000256" key="1">
    <source>
        <dbReference type="ARBA" id="ARBA00010996"/>
    </source>
</evidence>